<evidence type="ECO:0000313" key="5">
    <source>
        <dbReference type="EMBL" id="WQG92311.1"/>
    </source>
</evidence>
<gene>
    <name evidence="5" type="ORF">SR876_12420</name>
</gene>
<dbReference type="RefSeq" id="WP_218164035.1">
    <property type="nucleotide sequence ID" value="NZ_CP139972.1"/>
</dbReference>
<dbReference type="Pfam" id="PF13359">
    <property type="entry name" value="DDE_Tnp_4"/>
    <property type="match status" value="1"/>
</dbReference>
<comment type="cofactor">
    <cofactor evidence="1">
        <name>a divalent metal cation</name>
        <dbReference type="ChEBI" id="CHEBI:60240"/>
    </cofactor>
</comment>
<reference evidence="5 6" key="1">
    <citation type="submission" date="2023-11" db="EMBL/GenBank/DDBJ databases">
        <title>MicrobeMod: A computational toolkit for identifying prokaryotic methylation and restriction-modification with nanopore sequencing.</title>
        <authorList>
            <person name="Crits-Christoph A."/>
            <person name="Kang S.C."/>
            <person name="Lee H."/>
            <person name="Ostrov N."/>
        </authorList>
    </citation>
    <scope>NUCLEOTIDE SEQUENCE [LARGE SCALE GENOMIC DNA]</scope>
    <source>
        <strain evidence="5 6">ATCC 23090</strain>
    </source>
</reference>
<protein>
    <submittedName>
        <fullName evidence="5">Transposase</fullName>
    </submittedName>
</protein>
<evidence type="ECO:0000313" key="6">
    <source>
        <dbReference type="Proteomes" id="UP001326715"/>
    </source>
</evidence>
<evidence type="ECO:0000256" key="1">
    <source>
        <dbReference type="ARBA" id="ARBA00001968"/>
    </source>
</evidence>
<dbReference type="InterPro" id="IPR027806">
    <property type="entry name" value="HARBI1_dom"/>
</dbReference>
<organism evidence="5 6">
    <name type="scientific">Chitinophaga sancti</name>
    <dbReference type="NCBI Taxonomy" id="1004"/>
    <lineage>
        <taxon>Bacteria</taxon>
        <taxon>Pseudomonadati</taxon>
        <taxon>Bacteroidota</taxon>
        <taxon>Chitinophagia</taxon>
        <taxon>Chitinophagales</taxon>
        <taxon>Chitinophagaceae</taxon>
        <taxon>Chitinophaga</taxon>
    </lineage>
</organism>
<evidence type="ECO:0000259" key="3">
    <source>
        <dbReference type="Pfam" id="PF13340"/>
    </source>
</evidence>
<keyword evidence="6" id="KW-1185">Reference proteome</keyword>
<evidence type="ECO:0000256" key="2">
    <source>
        <dbReference type="ARBA" id="ARBA00022723"/>
    </source>
</evidence>
<dbReference type="EMBL" id="CP140154">
    <property type="protein sequence ID" value="WQG92311.1"/>
    <property type="molecule type" value="Genomic_DNA"/>
</dbReference>
<dbReference type="Proteomes" id="UP001326715">
    <property type="component" value="Chromosome"/>
</dbReference>
<name>A0ABZ0XNU7_9BACT</name>
<proteinExistence type="predicted"/>
<dbReference type="InterPro" id="IPR025161">
    <property type="entry name" value="IS402-like_dom"/>
</dbReference>
<feature type="domain" description="DDE Tnp4" evidence="4">
    <location>
        <begin position="88"/>
        <end position="188"/>
    </location>
</feature>
<keyword evidence="2" id="KW-0479">Metal-binding</keyword>
<evidence type="ECO:0000259" key="4">
    <source>
        <dbReference type="Pfam" id="PF13359"/>
    </source>
</evidence>
<dbReference type="Pfam" id="PF13340">
    <property type="entry name" value="DUF4096"/>
    <property type="match status" value="1"/>
</dbReference>
<accession>A0ABZ0XNU7</accession>
<feature type="domain" description="Insertion element IS402-like" evidence="3">
    <location>
        <begin position="3"/>
        <end position="67"/>
    </location>
</feature>
<sequence>MPHLSKGKRGFKAKIDLVKVVLLILKRMKTGCQWRELCICEYFDKGTTSWQNIHRYFLKWSEDGSFKMAWINLLSCNKKLLALSSAQLDGSHIPVKRGGQAVGYQGRKASKTSNSLFLCDNRGQMLTVSVAQSGEHNDLYDIVELFKEMIGVLEQSDINCNGIFVNADPGFDSEDLKQVCIDYEIELNVKPNLRNQKKQSDEYRYFDD</sequence>